<gene>
    <name evidence="2" type="ORF">MERR_LOCUS42766</name>
</gene>
<protein>
    <submittedName>
        <fullName evidence="2">Uncharacterized protein</fullName>
    </submittedName>
</protein>
<feature type="compositionally biased region" description="Polar residues" evidence="1">
    <location>
        <begin position="7"/>
        <end position="23"/>
    </location>
</feature>
<evidence type="ECO:0000256" key="1">
    <source>
        <dbReference type="SAM" id="MobiDB-lite"/>
    </source>
</evidence>
<accession>A0A6D2KM15</accession>
<reference evidence="2" key="1">
    <citation type="submission" date="2020-01" db="EMBL/GenBank/DDBJ databases">
        <authorList>
            <person name="Mishra B."/>
        </authorList>
    </citation>
    <scope>NUCLEOTIDE SEQUENCE [LARGE SCALE GENOMIC DNA]</scope>
</reference>
<proteinExistence type="predicted"/>
<dbReference type="Proteomes" id="UP000467841">
    <property type="component" value="Unassembled WGS sequence"/>
</dbReference>
<dbReference type="EMBL" id="CACVBM020001607">
    <property type="protein sequence ID" value="CAA7055530.1"/>
    <property type="molecule type" value="Genomic_DNA"/>
</dbReference>
<comment type="caution">
    <text evidence="2">The sequence shown here is derived from an EMBL/GenBank/DDBJ whole genome shotgun (WGS) entry which is preliminary data.</text>
</comment>
<evidence type="ECO:0000313" key="2">
    <source>
        <dbReference type="EMBL" id="CAA7055530.1"/>
    </source>
</evidence>
<sequence length="132" mass="14216">MDLISEVASSTPRDVSPGSSPIYVSSGHVSDAHRAEESSSSTHFSTASRSPSCQLAALWNLLDYIIWSTHANLCCGFAFAPPAFARLGAGKAFLRITGDDWNTWRDVVSHFDISRSSFMCITVYGDACTCSA</sequence>
<organism evidence="2 3">
    <name type="scientific">Microthlaspi erraticum</name>
    <dbReference type="NCBI Taxonomy" id="1685480"/>
    <lineage>
        <taxon>Eukaryota</taxon>
        <taxon>Viridiplantae</taxon>
        <taxon>Streptophyta</taxon>
        <taxon>Embryophyta</taxon>
        <taxon>Tracheophyta</taxon>
        <taxon>Spermatophyta</taxon>
        <taxon>Magnoliopsida</taxon>
        <taxon>eudicotyledons</taxon>
        <taxon>Gunneridae</taxon>
        <taxon>Pentapetalae</taxon>
        <taxon>rosids</taxon>
        <taxon>malvids</taxon>
        <taxon>Brassicales</taxon>
        <taxon>Brassicaceae</taxon>
        <taxon>Coluteocarpeae</taxon>
        <taxon>Microthlaspi</taxon>
    </lineage>
</organism>
<evidence type="ECO:0000313" key="3">
    <source>
        <dbReference type="Proteomes" id="UP000467841"/>
    </source>
</evidence>
<feature type="region of interest" description="Disordered" evidence="1">
    <location>
        <begin position="1"/>
        <end position="49"/>
    </location>
</feature>
<dbReference type="AlphaFoldDB" id="A0A6D2KM15"/>
<name>A0A6D2KM15_9BRAS</name>
<feature type="compositionally biased region" description="Low complexity" evidence="1">
    <location>
        <begin position="38"/>
        <end position="49"/>
    </location>
</feature>
<keyword evidence="3" id="KW-1185">Reference proteome</keyword>